<dbReference type="Proteomes" id="UP000011657">
    <property type="component" value="Unassembled WGS sequence"/>
</dbReference>
<proteinExistence type="predicted"/>
<dbReference type="PATRIC" id="fig|1227488.3.peg.2031"/>
<comment type="caution">
    <text evidence="1">The sequence shown here is derived from an EMBL/GenBank/DDBJ whole genome shotgun (WGS) entry which is preliminary data.</text>
</comment>
<evidence type="ECO:0000313" key="1">
    <source>
        <dbReference type="EMBL" id="ELZ18448.1"/>
    </source>
</evidence>
<organism evidence="1 2">
    <name type="scientific">Haloterrigena salina JCM 13891</name>
    <dbReference type="NCBI Taxonomy" id="1227488"/>
    <lineage>
        <taxon>Archaea</taxon>
        <taxon>Methanobacteriati</taxon>
        <taxon>Methanobacteriota</taxon>
        <taxon>Stenosarchaea group</taxon>
        <taxon>Halobacteria</taxon>
        <taxon>Halobacteriales</taxon>
        <taxon>Natrialbaceae</taxon>
        <taxon>Haloterrigena</taxon>
    </lineage>
</organism>
<dbReference type="AlphaFoldDB" id="M0C731"/>
<protein>
    <submittedName>
        <fullName evidence="1">Uncharacterized protein</fullName>
    </submittedName>
</protein>
<accession>M0C731</accession>
<dbReference type="EMBL" id="AOIS01000036">
    <property type="protein sequence ID" value="ELZ18448.1"/>
    <property type="molecule type" value="Genomic_DNA"/>
</dbReference>
<name>M0C731_9EURY</name>
<keyword evidence="2" id="KW-1185">Reference proteome</keyword>
<reference evidence="1 2" key="1">
    <citation type="journal article" date="2014" name="PLoS Genet.">
        <title>Phylogenetically driven sequencing of extremely halophilic archaea reveals strategies for static and dynamic osmo-response.</title>
        <authorList>
            <person name="Becker E.A."/>
            <person name="Seitzer P.M."/>
            <person name="Tritt A."/>
            <person name="Larsen D."/>
            <person name="Krusor M."/>
            <person name="Yao A.I."/>
            <person name="Wu D."/>
            <person name="Madern D."/>
            <person name="Eisen J.A."/>
            <person name="Darling A.E."/>
            <person name="Facciotti M.T."/>
        </authorList>
    </citation>
    <scope>NUCLEOTIDE SEQUENCE [LARGE SCALE GENOMIC DNA]</scope>
    <source>
        <strain evidence="1 2">JCM 13891</strain>
    </source>
</reference>
<evidence type="ECO:0000313" key="2">
    <source>
        <dbReference type="Proteomes" id="UP000011657"/>
    </source>
</evidence>
<sequence>MTTTFESVSPLIAFFETGPTRSRRAFPARSAFFLLVVERCVMRIDSPLDRVAFTGPVRAAGDVGD</sequence>
<gene>
    <name evidence="1" type="ORF">C477_10283</name>
</gene>
<dbReference type="STRING" id="1227488.C477_10283"/>